<reference evidence="2 3" key="1">
    <citation type="submission" date="2023-10" db="EMBL/GenBank/DDBJ databases">
        <title>Two novel species belonging to the OM43/NOR5 clade.</title>
        <authorList>
            <person name="Park M."/>
        </authorList>
    </citation>
    <scope>NUCLEOTIDE SEQUENCE [LARGE SCALE GENOMIC DNA]</scope>
    <source>
        <strain evidence="2 3">IMCC43200</strain>
    </source>
</reference>
<evidence type="ECO:0000313" key="3">
    <source>
        <dbReference type="Proteomes" id="UP001626537"/>
    </source>
</evidence>
<evidence type="ECO:0000256" key="1">
    <source>
        <dbReference type="SAM" id="Phobius"/>
    </source>
</evidence>
<name>A0ABZ0I2V5_9GAMM</name>
<feature type="transmembrane region" description="Helical" evidence="1">
    <location>
        <begin position="23"/>
        <end position="40"/>
    </location>
</feature>
<keyword evidence="1" id="KW-0472">Membrane</keyword>
<dbReference type="EMBL" id="CP136864">
    <property type="protein sequence ID" value="WOJ93817.1"/>
    <property type="molecule type" value="Genomic_DNA"/>
</dbReference>
<feature type="transmembrane region" description="Helical" evidence="1">
    <location>
        <begin position="97"/>
        <end position="116"/>
    </location>
</feature>
<keyword evidence="1" id="KW-0812">Transmembrane</keyword>
<protein>
    <submittedName>
        <fullName evidence="2">Uncharacterized protein</fullName>
    </submittedName>
</protein>
<gene>
    <name evidence="2" type="ORF">R0135_01290</name>
</gene>
<keyword evidence="3" id="KW-1185">Reference proteome</keyword>
<evidence type="ECO:0000313" key="2">
    <source>
        <dbReference type="EMBL" id="WOJ93817.1"/>
    </source>
</evidence>
<organism evidence="2 3">
    <name type="scientific">Congregibacter variabilis</name>
    <dbReference type="NCBI Taxonomy" id="3081200"/>
    <lineage>
        <taxon>Bacteria</taxon>
        <taxon>Pseudomonadati</taxon>
        <taxon>Pseudomonadota</taxon>
        <taxon>Gammaproteobacteria</taxon>
        <taxon>Cellvibrionales</taxon>
        <taxon>Halieaceae</taxon>
        <taxon>Congregibacter</taxon>
    </lineage>
</organism>
<proteinExistence type="predicted"/>
<dbReference type="RefSeq" id="WP_407348457.1">
    <property type="nucleotide sequence ID" value="NZ_CP136864.1"/>
</dbReference>
<keyword evidence="1" id="KW-1133">Transmembrane helix</keyword>
<dbReference type="Proteomes" id="UP001626537">
    <property type="component" value="Chromosome"/>
</dbReference>
<feature type="transmembrane region" description="Helical" evidence="1">
    <location>
        <begin position="47"/>
        <end position="66"/>
    </location>
</feature>
<sequence>MNEADLYQIAMEMNHGLQTEEQTFLTVLSGYLIAAYVIGAKVTRSQIVIFNAIYVVVACGLLYNMHDYWANITHWFTKAQTAEFGKVMVDLTLRGELTVLACASMVVGSLYFMWSIRHSEPE</sequence>
<accession>A0ABZ0I2V5</accession>